<keyword evidence="1" id="KW-0812">Transmembrane</keyword>
<feature type="transmembrane region" description="Helical" evidence="1">
    <location>
        <begin position="56"/>
        <end position="74"/>
    </location>
</feature>
<keyword evidence="1" id="KW-0472">Membrane</keyword>
<dbReference type="EMBL" id="JAAGBB010000003">
    <property type="protein sequence ID" value="MBR0663380.1"/>
    <property type="molecule type" value="Genomic_DNA"/>
</dbReference>
<gene>
    <name evidence="2" type="ORF">GXW71_03330</name>
</gene>
<evidence type="ECO:0008006" key="4">
    <source>
        <dbReference type="Google" id="ProtNLM"/>
    </source>
</evidence>
<dbReference type="RefSeq" id="WP_211850971.1">
    <property type="nucleotide sequence ID" value="NZ_JAAGBB010000003.1"/>
</dbReference>
<accession>A0ABS5ESV3</accession>
<keyword evidence="1" id="KW-1133">Transmembrane helix</keyword>
<comment type="caution">
    <text evidence="2">The sequence shown here is derived from an EMBL/GenBank/DDBJ whole genome shotgun (WGS) entry which is preliminary data.</text>
</comment>
<name>A0ABS5ESV3_9PROT</name>
<evidence type="ECO:0000313" key="2">
    <source>
        <dbReference type="EMBL" id="MBR0663380.1"/>
    </source>
</evidence>
<proteinExistence type="predicted"/>
<organism evidence="2 3">
    <name type="scientific">Plastoroseomonas hellenica</name>
    <dbReference type="NCBI Taxonomy" id="2687306"/>
    <lineage>
        <taxon>Bacteria</taxon>
        <taxon>Pseudomonadati</taxon>
        <taxon>Pseudomonadota</taxon>
        <taxon>Alphaproteobacteria</taxon>
        <taxon>Acetobacterales</taxon>
        <taxon>Acetobacteraceae</taxon>
        <taxon>Plastoroseomonas</taxon>
    </lineage>
</organism>
<feature type="transmembrane region" description="Helical" evidence="1">
    <location>
        <begin position="79"/>
        <end position="98"/>
    </location>
</feature>
<reference evidence="3" key="1">
    <citation type="journal article" date="2021" name="Syst. Appl. Microbiol.">
        <title>Roseomonas hellenica sp. nov., isolated from roots of wild-growing Alkanna tinctoria.</title>
        <authorList>
            <person name="Rat A."/>
            <person name="Naranjo H.D."/>
            <person name="Lebbe L."/>
            <person name="Cnockaert M."/>
            <person name="Krigas N."/>
            <person name="Grigoriadou K."/>
            <person name="Maloupa E."/>
            <person name="Willems A."/>
        </authorList>
    </citation>
    <scope>NUCLEOTIDE SEQUENCE [LARGE SCALE GENOMIC DNA]</scope>
    <source>
        <strain evidence="3">LMG 31523</strain>
    </source>
</reference>
<protein>
    <recommendedName>
        <fullName evidence="4">DoxX family protein</fullName>
    </recommendedName>
</protein>
<sequence>MTRVLLVHLPRTLLGLLFLVSAADGFWFFATGEHLIHPPTSPAGLAFEQGLQASGFLWPLLKIVNLLGGLSLLLNVVPAFGLALLAPVMTVIALFHLVLNPGGIPIAAVMVLCGVVLVHAYRDRYAALFR</sequence>
<evidence type="ECO:0000313" key="3">
    <source>
        <dbReference type="Proteomes" id="UP001196870"/>
    </source>
</evidence>
<evidence type="ECO:0000256" key="1">
    <source>
        <dbReference type="SAM" id="Phobius"/>
    </source>
</evidence>
<dbReference type="Proteomes" id="UP001196870">
    <property type="component" value="Unassembled WGS sequence"/>
</dbReference>
<keyword evidence="3" id="KW-1185">Reference proteome</keyword>
<feature type="transmembrane region" description="Helical" evidence="1">
    <location>
        <begin position="104"/>
        <end position="121"/>
    </location>
</feature>